<keyword evidence="8 14" id="KW-0472">Membrane</keyword>
<dbReference type="GO" id="GO:0002720">
    <property type="term" value="P:positive regulation of cytokine production involved in immune response"/>
    <property type="evidence" value="ECO:0007669"/>
    <property type="project" value="TreeGrafter"/>
</dbReference>
<keyword evidence="3" id="KW-0945">Host-virus interaction</keyword>
<proteinExistence type="predicted"/>
<dbReference type="SMART" id="SM00208">
    <property type="entry name" value="TNFR"/>
    <property type="match status" value="4"/>
</dbReference>
<name>A0A3S2MPC6_ORYJA</name>
<evidence type="ECO:0000256" key="14">
    <source>
        <dbReference type="SAM" id="Phobius"/>
    </source>
</evidence>
<evidence type="ECO:0000256" key="9">
    <source>
        <dbReference type="ARBA" id="ARBA00023157"/>
    </source>
</evidence>
<evidence type="ECO:0000256" key="3">
    <source>
        <dbReference type="ARBA" id="ARBA00022581"/>
    </source>
</evidence>
<dbReference type="GO" id="GO:0050830">
    <property type="term" value="P:defense response to Gram-positive bacterium"/>
    <property type="evidence" value="ECO:0007669"/>
    <property type="project" value="TreeGrafter"/>
</dbReference>
<evidence type="ECO:0000256" key="4">
    <source>
        <dbReference type="ARBA" id="ARBA00022692"/>
    </source>
</evidence>
<comment type="caution">
    <text evidence="12">Lacks conserved residue(s) required for the propagation of feature annotation.</text>
</comment>
<dbReference type="PROSITE" id="PS00652">
    <property type="entry name" value="TNFR_NGFR_1"/>
    <property type="match status" value="2"/>
</dbReference>
<evidence type="ECO:0000259" key="16">
    <source>
        <dbReference type="PROSITE" id="PS50050"/>
    </source>
</evidence>
<dbReference type="GO" id="GO:2000406">
    <property type="term" value="P:positive regulation of T cell migration"/>
    <property type="evidence" value="ECO:0007669"/>
    <property type="project" value="TreeGrafter"/>
</dbReference>
<feature type="chain" id="PRO_5018742662" description="TNFR-Cys domain-containing protein" evidence="15">
    <location>
        <begin position="22"/>
        <end position="270"/>
    </location>
</feature>
<evidence type="ECO:0000256" key="15">
    <source>
        <dbReference type="SAM" id="SignalP"/>
    </source>
</evidence>
<feature type="repeat" description="TNFR-Cys" evidence="12">
    <location>
        <begin position="60"/>
        <end position="102"/>
    </location>
</feature>
<keyword evidence="6" id="KW-0677">Repeat</keyword>
<dbReference type="SUPFAM" id="SSF57586">
    <property type="entry name" value="TNF receptor-like"/>
    <property type="match status" value="2"/>
</dbReference>
<feature type="transmembrane region" description="Helical" evidence="14">
    <location>
        <begin position="195"/>
        <end position="216"/>
    </location>
</feature>
<evidence type="ECO:0000256" key="6">
    <source>
        <dbReference type="ARBA" id="ARBA00022737"/>
    </source>
</evidence>
<evidence type="ECO:0000256" key="11">
    <source>
        <dbReference type="ARBA" id="ARBA00023180"/>
    </source>
</evidence>
<dbReference type="GO" id="GO:0046642">
    <property type="term" value="P:negative regulation of alpha-beta T cell proliferation"/>
    <property type="evidence" value="ECO:0007669"/>
    <property type="project" value="TreeGrafter"/>
</dbReference>
<dbReference type="GO" id="GO:0050829">
    <property type="term" value="P:defense response to Gram-negative bacterium"/>
    <property type="evidence" value="ECO:0007669"/>
    <property type="project" value="TreeGrafter"/>
</dbReference>
<protein>
    <recommendedName>
        <fullName evidence="16">TNFR-Cys domain-containing protein</fullName>
    </recommendedName>
</protein>
<feature type="disulfide bond" evidence="12">
    <location>
        <begin position="37"/>
        <end position="50"/>
    </location>
</feature>
<evidence type="ECO:0000256" key="12">
    <source>
        <dbReference type="PROSITE-ProRule" id="PRU00206"/>
    </source>
</evidence>
<dbReference type="CDD" id="cd13405">
    <property type="entry name" value="TNFRSF14_teleost"/>
    <property type="match status" value="1"/>
</dbReference>
<dbReference type="PANTHER" id="PTHR46838:SF1">
    <property type="entry name" value="TUMOR NECROSIS FACTOR RECEPTOR SUPERFAMILY MEMBER 14"/>
    <property type="match status" value="1"/>
</dbReference>
<evidence type="ECO:0000313" key="17">
    <source>
        <dbReference type="EMBL" id="RVE71202.1"/>
    </source>
</evidence>
<dbReference type="FunFam" id="2.10.50.10:FF:000009">
    <property type="entry name" value="Tumor necrosis factor receptor superfamily member 14"/>
    <property type="match status" value="1"/>
</dbReference>
<evidence type="ECO:0000313" key="18">
    <source>
        <dbReference type="Proteomes" id="UP000283210"/>
    </source>
</evidence>
<sequence length="270" mass="28968">MLTADGRTSLFLLMTLLRIYGVPSCHQTEYEVRGECCPMCPPGSHVQRDCTEFTSTSCVPCAEGTYNDKSNGLRYCKHCSLCYSASGLKVKLDCTLTSDSVCEPQDGFFCHDWSSKSCVAAQKHSSCGAGQFISQRGTASTDTQCSDCSTGTFADGTGTSCQPHRQCEAENLQLIEAGTSSADARCGEQRHNVTGILIAVLVPVLLVTVLVVLLFWKRKIFGEKLNCLKKSQPAESDNNTGHPHVVPTSFSNYPPTSLPSPAETEGGGAT</sequence>
<evidence type="ECO:0000256" key="10">
    <source>
        <dbReference type="ARBA" id="ARBA00023170"/>
    </source>
</evidence>
<dbReference type="Gene3D" id="2.10.50.10">
    <property type="entry name" value="Tumor Necrosis Factor Receptor, subunit A, domain 2"/>
    <property type="match status" value="3"/>
</dbReference>
<evidence type="ECO:0000256" key="1">
    <source>
        <dbReference type="ARBA" id="ARBA00004479"/>
    </source>
</evidence>
<feature type="repeat" description="TNFR-Cys" evidence="12">
    <location>
        <begin position="24"/>
        <end position="58"/>
    </location>
</feature>
<feature type="signal peptide" evidence="15">
    <location>
        <begin position="1"/>
        <end position="21"/>
    </location>
</feature>
<dbReference type="PROSITE" id="PS50050">
    <property type="entry name" value="TNFR_NGFR_2"/>
    <property type="match status" value="2"/>
</dbReference>
<dbReference type="PRINTS" id="PR01680">
    <property type="entry name" value="TNFACTORR6"/>
</dbReference>
<evidence type="ECO:0000256" key="5">
    <source>
        <dbReference type="ARBA" id="ARBA00022729"/>
    </source>
</evidence>
<evidence type="ECO:0000256" key="13">
    <source>
        <dbReference type="SAM" id="MobiDB-lite"/>
    </source>
</evidence>
<feature type="domain" description="TNFR-Cys" evidence="16">
    <location>
        <begin position="24"/>
        <end position="58"/>
    </location>
</feature>
<accession>A0A3S2MPC6</accession>
<keyword evidence="2" id="KW-0597">Phosphoprotein</keyword>
<dbReference type="GO" id="GO:0009897">
    <property type="term" value="C:external side of plasma membrane"/>
    <property type="evidence" value="ECO:0007669"/>
    <property type="project" value="TreeGrafter"/>
</dbReference>
<keyword evidence="9 12" id="KW-1015">Disulfide bond</keyword>
<dbReference type="InterPro" id="IPR008063">
    <property type="entry name" value="Fas_rcpt"/>
</dbReference>
<dbReference type="GO" id="GO:0007165">
    <property type="term" value="P:signal transduction"/>
    <property type="evidence" value="ECO:0007669"/>
    <property type="project" value="InterPro"/>
</dbReference>
<dbReference type="PANTHER" id="PTHR46838">
    <property type="entry name" value="TUMOR NECROSIS FACTOR RECEPTOR SUPERFAMILY MEMBER 14"/>
    <property type="match status" value="1"/>
</dbReference>
<keyword evidence="18" id="KW-1185">Reference proteome</keyword>
<dbReference type="GO" id="GO:0006915">
    <property type="term" value="P:apoptotic process"/>
    <property type="evidence" value="ECO:0007669"/>
    <property type="project" value="InterPro"/>
</dbReference>
<keyword evidence="5 15" id="KW-0732">Signal</keyword>
<evidence type="ECO:0000256" key="8">
    <source>
        <dbReference type="ARBA" id="ARBA00023136"/>
    </source>
</evidence>
<feature type="disulfide bond" evidence="12">
    <location>
        <begin position="61"/>
        <end position="76"/>
    </location>
</feature>
<dbReference type="OrthoDB" id="10031141at2759"/>
<dbReference type="FunFam" id="2.10.50.10:FF:000065">
    <property type="entry name" value="TNF receptor superfamily member 14"/>
    <property type="match status" value="1"/>
</dbReference>
<reference evidence="17 18" key="1">
    <citation type="submission" date="2018-11" db="EMBL/GenBank/DDBJ databases">
        <authorList>
            <person name="Lopez-Roques C."/>
            <person name="Donnadieu C."/>
            <person name="Bouchez O."/>
            <person name="Klopp C."/>
            <person name="Cabau C."/>
            <person name="Zahm M."/>
        </authorList>
    </citation>
    <scope>NUCLEOTIDE SEQUENCE [LARGE SCALE GENOMIC DNA]</scope>
    <source>
        <strain evidence="17">RS831</strain>
        <tissue evidence="17">Whole body</tissue>
    </source>
</reference>
<feature type="region of interest" description="Disordered" evidence="13">
    <location>
        <begin position="231"/>
        <end position="270"/>
    </location>
</feature>
<evidence type="ECO:0000256" key="2">
    <source>
        <dbReference type="ARBA" id="ARBA00022553"/>
    </source>
</evidence>
<feature type="disulfide bond" evidence="12">
    <location>
        <begin position="40"/>
        <end position="58"/>
    </location>
</feature>
<dbReference type="CDD" id="cd00185">
    <property type="entry name" value="TNFRSF"/>
    <property type="match status" value="1"/>
</dbReference>
<keyword evidence="7 14" id="KW-1133">Transmembrane helix</keyword>
<keyword evidence="10" id="KW-0675">Receptor</keyword>
<dbReference type="InterPro" id="IPR001368">
    <property type="entry name" value="TNFR/NGFR_Cys_rich_reg"/>
</dbReference>
<comment type="subcellular location">
    <subcellularLocation>
        <location evidence="1">Membrane</location>
        <topology evidence="1">Single-pass type I membrane protein</topology>
    </subcellularLocation>
</comment>
<dbReference type="Pfam" id="PF00020">
    <property type="entry name" value="TNFR_c6"/>
    <property type="match status" value="1"/>
</dbReference>
<keyword evidence="4 14" id="KW-0812">Transmembrane</keyword>
<dbReference type="Proteomes" id="UP000283210">
    <property type="component" value="Chromosome 7"/>
</dbReference>
<dbReference type="AlphaFoldDB" id="A0A3S2MPC6"/>
<organism evidence="17 18">
    <name type="scientific">Oryzias javanicus</name>
    <name type="common">Javanese ricefish</name>
    <name type="synonym">Aplocheilus javanicus</name>
    <dbReference type="NCBI Taxonomy" id="123683"/>
    <lineage>
        <taxon>Eukaryota</taxon>
        <taxon>Metazoa</taxon>
        <taxon>Chordata</taxon>
        <taxon>Craniata</taxon>
        <taxon>Vertebrata</taxon>
        <taxon>Euteleostomi</taxon>
        <taxon>Actinopterygii</taxon>
        <taxon>Neopterygii</taxon>
        <taxon>Teleostei</taxon>
        <taxon>Neoteleostei</taxon>
        <taxon>Acanthomorphata</taxon>
        <taxon>Ovalentaria</taxon>
        <taxon>Atherinomorphae</taxon>
        <taxon>Beloniformes</taxon>
        <taxon>Adrianichthyidae</taxon>
        <taxon>Oryziinae</taxon>
        <taxon>Oryzias</taxon>
    </lineage>
</organism>
<dbReference type="FunFam" id="2.10.50.10:FF:000007">
    <property type="entry name" value="TNF receptor superfamily member 14"/>
    <property type="match status" value="1"/>
</dbReference>
<feature type="domain" description="TNFR-Cys" evidence="16">
    <location>
        <begin position="60"/>
        <end position="102"/>
    </location>
</feature>
<dbReference type="EMBL" id="CM012443">
    <property type="protein sequence ID" value="RVE71202.1"/>
    <property type="molecule type" value="Genomic_DNA"/>
</dbReference>
<reference evidence="17 18" key="2">
    <citation type="submission" date="2019-01" db="EMBL/GenBank/DDBJ databases">
        <title>A chromosome length genome reference of the Java medaka (oryzias javanicus).</title>
        <authorList>
            <person name="Herpin A."/>
            <person name="Takehana Y."/>
            <person name="Naruse K."/>
            <person name="Ansai S."/>
            <person name="Kawaguchi M."/>
        </authorList>
    </citation>
    <scope>NUCLEOTIDE SEQUENCE [LARGE SCALE GENOMIC DNA]</scope>
    <source>
        <strain evidence="17">RS831</strain>
        <tissue evidence="17">Whole body</tissue>
    </source>
</reference>
<gene>
    <name evidence="17" type="ORF">OJAV_G00072240</name>
</gene>
<keyword evidence="11" id="KW-0325">Glycoprotein</keyword>
<evidence type="ECO:0000256" key="7">
    <source>
        <dbReference type="ARBA" id="ARBA00022989"/>
    </source>
</evidence>
<dbReference type="GO" id="GO:0004888">
    <property type="term" value="F:transmembrane signaling receptor activity"/>
    <property type="evidence" value="ECO:0007669"/>
    <property type="project" value="InterPro"/>
</dbReference>
<dbReference type="GO" id="GO:0006955">
    <property type="term" value="P:immune response"/>
    <property type="evidence" value="ECO:0007669"/>
    <property type="project" value="InterPro"/>
</dbReference>